<feature type="domain" description="OB-fold nucleic acid binding" evidence="8">
    <location>
        <begin position="15"/>
        <end position="109"/>
    </location>
</feature>
<sequence>MTFYLPDLLVPDTALSVAGLTAYIQALLEQDSQLQQIWVTGEVSSANRYRSGLFFTLQDPDAKAAISCVVWSSQLGKVVTLPTPGEQIIILGRIHLHPQRGHYQLIVWQALPAGEGLRALRYRQLRHRLEAEGLFDPQRKRSLPSHPQTVAVITSPRAAAWGDIQRTLKRRYPGLKVLFSPTLVQGDQAPVSIVNAIERVERDGRAEVLILSRGGGATEDMACFNDERVVRAIANCAIPVIAGIGHQRDESLADLAADVYAHTPTAAAEQAVPQLADLYTQHQKRAMALQEAANHQFGRVEEELRQLRDRLRRLPLERQLQREVGNLAWLRQELIKGALRQSQQATHHCQTLQQKLANLDPQSVLHRGYAIVRQGDGTITRSTTGLHLGQELSITLGQGQLKVQVTEILPAKPNASESSTVL</sequence>
<dbReference type="EMBL" id="JAMPKM010000012">
    <property type="protein sequence ID" value="MEP0819083.1"/>
    <property type="molecule type" value="Genomic_DNA"/>
</dbReference>
<evidence type="ECO:0000256" key="6">
    <source>
        <dbReference type="RuleBase" id="RU004355"/>
    </source>
</evidence>
<dbReference type="EC" id="3.1.11.6" evidence="5"/>
<keyword evidence="2 5" id="KW-0540">Nuclease</keyword>
<dbReference type="Pfam" id="PF02601">
    <property type="entry name" value="Exonuc_VII_L"/>
    <property type="match status" value="1"/>
</dbReference>
<dbReference type="Pfam" id="PF13742">
    <property type="entry name" value="tRNA_anti_2"/>
    <property type="match status" value="1"/>
</dbReference>
<organism evidence="9 10">
    <name type="scientific">Trichocoleus desertorum GB2-A4</name>
    <dbReference type="NCBI Taxonomy" id="2933944"/>
    <lineage>
        <taxon>Bacteria</taxon>
        <taxon>Bacillati</taxon>
        <taxon>Cyanobacteriota</taxon>
        <taxon>Cyanophyceae</taxon>
        <taxon>Leptolyngbyales</taxon>
        <taxon>Trichocoleusaceae</taxon>
        <taxon>Trichocoleus</taxon>
    </lineage>
</organism>
<keyword evidence="10" id="KW-1185">Reference proteome</keyword>
<evidence type="ECO:0000313" key="10">
    <source>
        <dbReference type="Proteomes" id="UP001464891"/>
    </source>
</evidence>
<dbReference type="RefSeq" id="WP_190432163.1">
    <property type="nucleotide sequence ID" value="NZ_JAMPKM010000012.1"/>
</dbReference>
<dbReference type="InterPro" id="IPR020579">
    <property type="entry name" value="Exonuc_VII_lsu_C"/>
</dbReference>
<keyword evidence="1 5" id="KW-0963">Cytoplasm</keyword>
<comment type="subcellular location">
    <subcellularLocation>
        <location evidence="5 6">Cytoplasm</location>
    </subcellularLocation>
</comment>
<comment type="function">
    <text evidence="5">Bidirectionally degrades single-stranded DNA into large acid-insoluble oligonucleotides, which are then degraded further into small acid-soluble oligonucleotides.</text>
</comment>
<keyword evidence="4 5" id="KW-0269">Exonuclease</keyword>
<evidence type="ECO:0000256" key="4">
    <source>
        <dbReference type="ARBA" id="ARBA00022839"/>
    </source>
</evidence>
<dbReference type="HAMAP" id="MF_00378">
    <property type="entry name" value="Exonuc_7_L"/>
    <property type="match status" value="1"/>
</dbReference>
<proteinExistence type="inferred from homology"/>
<accession>A0ABV0JCT5</accession>
<dbReference type="NCBIfam" id="TIGR00237">
    <property type="entry name" value="xseA"/>
    <property type="match status" value="1"/>
</dbReference>
<evidence type="ECO:0000256" key="1">
    <source>
        <dbReference type="ARBA" id="ARBA00022490"/>
    </source>
</evidence>
<dbReference type="GO" id="GO:0008855">
    <property type="term" value="F:exodeoxyribonuclease VII activity"/>
    <property type="evidence" value="ECO:0007669"/>
    <property type="project" value="UniProtKB-EC"/>
</dbReference>
<protein>
    <recommendedName>
        <fullName evidence="5">Exodeoxyribonuclease 7 large subunit</fullName>
        <ecNumber evidence="5">3.1.11.6</ecNumber>
    </recommendedName>
    <alternativeName>
        <fullName evidence="5">Exodeoxyribonuclease VII large subunit</fullName>
        <shortName evidence="5">Exonuclease VII large subunit</shortName>
    </alternativeName>
</protein>
<evidence type="ECO:0000256" key="5">
    <source>
        <dbReference type="HAMAP-Rule" id="MF_00378"/>
    </source>
</evidence>
<name>A0ABV0JCT5_9CYAN</name>
<reference evidence="9 10" key="1">
    <citation type="submission" date="2022-04" db="EMBL/GenBank/DDBJ databases">
        <title>Positive selection, recombination, and allopatry shape intraspecific diversity of widespread and dominant cyanobacteria.</title>
        <authorList>
            <person name="Wei J."/>
            <person name="Shu W."/>
            <person name="Hu C."/>
        </authorList>
    </citation>
    <scope>NUCLEOTIDE SEQUENCE [LARGE SCALE GENOMIC DNA]</scope>
    <source>
        <strain evidence="9 10">GB2-A4</strain>
    </source>
</reference>
<evidence type="ECO:0000259" key="7">
    <source>
        <dbReference type="Pfam" id="PF02601"/>
    </source>
</evidence>
<evidence type="ECO:0000256" key="3">
    <source>
        <dbReference type="ARBA" id="ARBA00022801"/>
    </source>
</evidence>
<evidence type="ECO:0000259" key="8">
    <source>
        <dbReference type="Pfam" id="PF13742"/>
    </source>
</evidence>
<keyword evidence="3 5" id="KW-0378">Hydrolase</keyword>
<dbReference type="PANTHER" id="PTHR30008:SF0">
    <property type="entry name" value="EXODEOXYRIBONUCLEASE 7 LARGE SUBUNIT"/>
    <property type="match status" value="1"/>
</dbReference>
<dbReference type="PANTHER" id="PTHR30008">
    <property type="entry name" value="EXODEOXYRIBONUCLEASE 7 LARGE SUBUNIT"/>
    <property type="match status" value="1"/>
</dbReference>
<comment type="subunit">
    <text evidence="5">Heterooligomer composed of large and small subunits.</text>
</comment>
<dbReference type="InterPro" id="IPR003753">
    <property type="entry name" value="Exonuc_VII_L"/>
</dbReference>
<dbReference type="InterPro" id="IPR025824">
    <property type="entry name" value="OB-fold_nuc-bd_dom"/>
</dbReference>
<feature type="domain" description="Exonuclease VII large subunit C-terminal" evidence="7">
    <location>
        <begin position="134"/>
        <end position="334"/>
    </location>
</feature>
<comment type="similarity">
    <text evidence="5 6">Belongs to the XseA family.</text>
</comment>
<dbReference type="CDD" id="cd04489">
    <property type="entry name" value="ExoVII_LU_OBF"/>
    <property type="match status" value="1"/>
</dbReference>
<evidence type="ECO:0000313" key="9">
    <source>
        <dbReference type="EMBL" id="MEP0819083.1"/>
    </source>
</evidence>
<gene>
    <name evidence="5 9" type="primary">xseA</name>
    <name evidence="9" type="ORF">NC998_18450</name>
</gene>
<dbReference type="Proteomes" id="UP001464891">
    <property type="component" value="Unassembled WGS sequence"/>
</dbReference>
<comment type="caution">
    <text evidence="9">The sequence shown here is derived from an EMBL/GenBank/DDBJ whole genome shotgun (WGS) entry which is preliminary data.</text>
</comment>
<comment type="catalytic activity">
    <reaction evidence="5 6">
        <text>Exonucleolytic cleavage in either 5'- to 3'- or 3'- to 5'-direction to yield nucleoside 5'-phosphates.</text>
        <dbReference type="EC" id="3.1.11.6"/>
    </reaction>
</comment>
<evidence type="ECO:0000256" key="2">
    <source>
        <dbReference type="ARBA" id="ARBA00022722"/>
    </source>
</evidence>